<gene>
    <name evidence="9" type="ORF">SDJN03_22857</name>
</gene>
<evidence type="ECO:0000256" key="8">
    <source>
        <dbReference type="RuleBase" id="RU366017"/>
    </source>
</evidence>
<evidence type="ECO:0000256" key="2">
    <source>
        <dbReference type="ARBA" id="ARBA00007647"/>
    </source>
</evidence>
<evidence type="ECO:0000256" key="1">
    <source>
        <dbReference type="ARBA" id="ARBA00004167"/>
    </source>
</evidence>
<organism evidence="9 10">
    <name type="scientific">Cucurbita argyrosperma subsp. sororia</name>
    <dbReference type="NCBI Taxonomy" id="37648"/>
    <lineage>
        <taxon>Eukaryota</taxon>
        <taxon>Viridiplantae</taxon>
        <taxon>Streptophyta</taxon>
        <taxon>Embryophyta</taxon>
        <taxon>Tracheophyta</taxon>
        <taxon>Spermatophyta</taxon>
        <taxon>Magnoliopsida</taxon>
        <taxon>eudicotyledons</taxon>
        <taxon>Gunneridae</taxon>
        <taxon>Pentapetalae</taxon>
        <taxon>rosids</taxon>
        <taxon>fabids</taxon>
        <taxon>Cucurbitales</taxon>
        <taxon>Cucurbitaceae</taxon>
        <taxon>Cucurbiteae</taxon>
        <taxon>Cucurbita</taxon>
    </lineage>
</organism>
<reference evidence="9 10" key="1">
    <citation type="journal article" date="2021" name="Hortic Res">
        <title>The domestication of Cucurbita argyrosperma as revealed by the genome of its wild relative.</title>
        <authorList>
            <person name="Barrera-Redondo J."/>
            <person name="Sanchez-de la Vega G."/>
            <person name="Aguirre-Liguori J.A."/>
            <person name="Castellanos-Morales G."/>
            <person name="Gutierrez-Guerrero Y.T."/>
            <person name="Aguirre-Dugua X."/>
            <person name="Aguirre-Planter E."/>
            <person name="Tenaillon M.I."/>
            <person name="Lira-Saade R."/>
            <person name="Eguiarte L.E."/>
        </authorList>
    </citation>
    <scope>NUCLEOTIDE SEQUENCE [LARGE SCALE GENOMIC DNA]</scope>
    <source>
        <strain evidence="9">JBR-2021</strain>
    </source>
</reference>
<evidence type="ECO:0000256" key="6">
    <source>
        <dbReference type="ARBA" id="ARBA00022989"/>
    </source>
</evidence>
<dbReference type="GO" id="GO:0016020">
    <property type="term" value="C:membrane"/>
    <property type="evidence" value="ECO:0007669"/>
    <property type="project" value="UniProtKB-SubCell"/>
</dbReference>
<dbReference type="GO" id="GO:0016757">
    <property type="term" value="F:glycosyltransferase activity"/>
    <property type="evidence" value="ECO:0007669"/>
    <property type="project" value="UniProtKB-UniRule"/>
</dbReference>
<dbReference type="Pfam" id="PF01697">
    <property type="entry name" value="Glyco_transf_92"/>
    <property type="match status" value="1"/>
</dbReference>
<keyword evidence="7" id="KW-0472">Membrane</keyword>
<evidence type="ECO:0000256" key="3">
    <source>
        <dbReference type="ARBA" id="ARBA00022676"/>
    </source>
</evidence>
<evidence type="ECO:0000256" key="5">
    <source>
        <dbReference type="ARBA" id="ARBA00022692"/>
    </source>
</evidence>
<evidence type="ECO:0000256" key="7">
    <source>
        <dbReference type="ARBA" id="ARBA00023136"/>
    </source>
</evidence>
<dbReference type="PANTHER" id="PTHR21461">
    <property type="entry name" value="GLYCOSYLTRANSFERASE FAMILY 92 PROTEIN"/>
    <property type="match status" value="1"/>
</dbReference>
<keyword evidence="4 8" id="KW-0808">Transferase</keyword>
<sequence length="295" mass="33349">MVRCPLLPRGFTVSIRVRSNAHLQGGNSHRWNSLVYEALVGRDNTTVVFVKGLNLRPERKLRAGTPLSLLCNPNRTHDFEVSIRVKGGGTWHSVARPLLPSGSTTPHRKPHEMCVCTVVRSFLRNGSFTMPSRSGFAHCALRARDSCKWVGFIDVDEFFYLPNGLSLLDVLRNQAKNVTVGEIRVSCHNFGPSGLSRMPPQGVTVGYTRRKAVAERHKSIVNPEALNSTLINMVHHFHLRDGFQCMNLERSEMVINHYKYQVREVFKEKFRMRVATDWQEEQNVGSEGQNARAGD</sequence>
<dbReference type="Proteomes" id="UP000685013">
    <property type="component" value="Chromosome 15"/>
</dbReference>
<keyword evidence="10" id="KW-1185">Reference proteome</keyword>
<keyword evidence="6" id="KW-1133">Transmembrane helix</keyword>
<protein>
    <recommendedName>
        <fullName evidence="8">Glycosyltransferase family 92 protein</fullName>
        <ecNumber evidence="8">2.4.1.-</ecNumber>
    </recommendedName>
</protein>
<dbReference type="EC" id="2.4.1.-" evidence="8"/>
<dbReference type="GO" id="GO:0005737">
    <property type="term" value="C:cytoplasm"/>
    <property type="evidence" value="ECO:0007669"/>
    <property type="project" value="TreeGrafter"/>
</dbReference>
<dbReference type="InterPro" id="IPR008166">
    <property type="entry name" value="Glyco_transf_92"/>
</dbReference>
<accession>A0AAV6MA77</accession>
<keyword evidence="3 8" id="KW-0328">Glycosyltransferase</keyword>
<evidence type="ECO:0000256" key="4">
    <source>
        <dbReference type="ARBA" id="ARBA00022679"/>
    </source>
</evidence>
<dbReference type="PANTHER" id="PTHR21461:SF55">
    <property type="entry name" value="GLYCOSYLTRANSFERASE FAMILY 92 PROTEIN"/>
    <property type="match status" value="1"/>
</dbReference>
<name>A0AAV6MA77_9ROSI</name>
<comment type="subcellular location">
    <subcellularLocation>
        <location evidence="1">Membrane</location>
        <topology evidence="1">Single-pass membrane protein</topology>
    </subcellularLocation>
</comment>
<feature type="non-terminal residue" evidence="9">
    <location>
        <position position="1"/>
    </location>
</feature>
<comment type="caution">
    <text evidence="9">The sequence shown here is derived from an EMBL/GenBank/DDBJ whole genome shotgun (WGS) entry which is preliminary data.</text>
</comment>
<dbReference type="AlphaFoldDB" id="A0AAV6MA77"/>
<evidence type="ECO:0000313" key="9">
    <source>
        <dbReference type="EMBL" id="KAG6578409.1"/>
    </source>
</evidence>
<dbReference type="EMBL" id="JAGKQH010000015">
    <property type="protein sequence ID" value="KAG6578409.1"/>
    <property type="molecule type" value="Genomic_DNA"/>
</dbReference>
<comment type="similarity">
    <text evidence="2 8">Belongs to the glycosyltransferase 92 family.</text>
</comment>
<keyword evidence="5" id="KW-0812">Transmembrane</keyword>
<proteinExistence type="inferred from homology"/>
<evidence type="ECO:0000313" key="10">
    <source>
        <dbReference type="Proteomes" id="UP000685013"/>
    </source>
</evidence>